<evidence type="ECO:0000313" key="2">
    <source>
        <dbReference type="EMBL" id="RVX72896.1"/>
    </source>
</evidence>
<accession>A0A438NBA0</accession>
<name>A0A438NBA0_EXOME</name>
<dbReference type="InterPro" id="IPR044053">
    <property type="entry name" value="AsaB-like"/>
</dbReference>
<reference evidence="2 3" key="1">
    <citation type="submission" date="2017-03" db="EMBL/GenBank/DDBJ databases">
        <title>Genomes of endolithic fungi from Antarctica.</title>
        <authorList>
            <person name="Coleine C."/>
            <person name="Masonjones S."/>
            <person name="Stajich J.E."/>
        </authorList>
    </citation>
    <scope>NUCLEOTIDE SEQUENCE [LARGE SCALE GENOMIC DNA]</scope>
    <source>
        <strain evidence="2 3">CCFEE 6314</strain>
    </source>
</reference>
<dbReference type="AlphaFoldDB" id="A0A438NBA0"/>
<comment type="caution">
    <text evidence="2">The sequence shown here is derived from an EMBL/GenBank/DDBJ whole genome shotgun (WGS) entry which is preliminary data.</text>
</comment>
<evidence type="ECO:0000256" key="1">
    <source>
        <dbReference type="ARBA" id="ARBA00023604"/>
    </source>
</evidence>
<dbReference type="Proteomes" id="UP000288859">
    <property type="component" value="Unassembled WGS sequence"/>
</dbReference>
<sequence length="289" mass="33895">MPAVRATLEFLAKSPLYETEKPYLYLPGKDEDIDLDNTRLDNMEYESHANILIRDMRETPDLCLDQCGFEYTTHDFSHQALESRQNIVEYCSQINDLLAHRFKAERVVTYEHRLRKNEMLSRTEFDVYDPLLVEGPAKGAHNDVTFSSGPAIINRHLTQEDKSKYLQPGYRFRVFNTWRPLNAVLEDRPLALCDTRTVAPSDLVAADRILPDRIGEVYYLQHSHEQQWYWLEKQRNDELLVFLEYDTQSEKTARFCPHVSFDLPHAPDQAEKRRSIETRSIVITKLWSA</sequence>
<dbReference type="OrthoDB" id="412788at2759"/>
<comment type="similarity">
    <text evidence="1">Belongs to the asaB hydroxylase/desaturase family.</text>
</comment>
<dbReference type="GO" id="GO:0016491">
    <property type="term" value="F:oxidoreductase activity"/>
    <property type="evidence" value="ECO:0007669"/>
    <property type="project" value="InterPro"/>
</dbReference>
<dbReference type="EMBL" id="NAJM01000010">
    <property type="protein sequence ID" value="RVX72896.1"/>
    <property type="molecule type" value="Genomic_DNA"/>
</dbReference>
<evidence type="ECO:0000313" key="3">
    <source>
        <dbReference type="Proteomes" id="UP000288859"/>
    </source>
</evidence>
<protein>
    <recommendedName>
        <fullName evidence="4">Methyltransferase</fullName>
    </recommendedName>
</protein>
<dbReference type="PANTHER" id="PTHR34598">
    <property type="entry name" value="BLL6449 PROTEIN"/>
    <property type="match status" value="1"/>
</dbReference>
<proteinExistence type="inferred from homology"/>
<dbReference type="NCBIfam" id="NF041278">
    <property type="entry name" value="CmcJ_NvfI_EfuI"/>
    <property type="match status" value="1"/>
</dbReference>
<gene>
    <name evidence="2" type="ORF">B0A52_03249</name>
</gene>
<organism evidence="2 3">
    <name type="scientific">Exophiala mesophila</name>
    <name type="common">Black yeast-like fungus</name>
    <dbReference type="NCBI Taxonomy" id="212818"/>
    <lineage>
        <taxon>Eukaryota</taxon>
        <taxon>Fungi</taxon>
        <taxon>Dikarya</taxon>
        <taxon>Ascomycota</taxon>
        <taxon>Pezizomycotina</taxon>
        <taxon>Eurotiomycetes</taxon>
        <taxon>Chaetothyriomycetidae</taxon>
        <taxon>Chaetothyriales</taxon>
        <taxon>Herpotrichiellaceae</taxon>
        <taxon>Exophiala</taxon>
    </lineage>
</organism>
<dbReference type="VEuPathDB" id="FungiDB:PV10_04032"/>
<evidence type="ECO:0008006" key="4">
    <source>
        <dbReference type="Google" id="ProtNLM"/>
    </source>
</evidence>
<dbReference type="PANTHER" id="PTHR34598:SF3">
    <property type="entry name" value="OXIDOREDUCTASE AN1597"/>
    <property type="match status" value="1"/>
</dbReference>